<dbReference type="InterPro" id="IPR014756">
    <property type="entry name" value="Ig_E-set"/>
</dbReference>
<dbReference type="InterPro" id="IPR004302">
    <property type="entry name" value="Cellulose/chitin-bd_N"/>
</dbReference>
<accession>A0ABN0RDQ8</accession>
<organism evidence="3 4">
    <name type="scientific">Listeria floridensis FSL S10-1187</name>
    <dbReference type="NCBI Taxonomy" id="1265817"/>
    <lineage>
        <taxon>Bacteria</taxon>
        <taxon>Bacillati</taxon>
        <taxon>Bacillota</taxon>
        <taxon>Bacilli</taxon>
        <taxon>Bacillales</taxon>
        <taxon>Listeriaceae</taxon>
        <taxon>Listeria</taxon>
    </lineage>
</organism>
<sequence>MKKKVITGLAMATFLGGGILLGDQVVSAHGYVESPASRGYQGSLDKNSIGWTEALTKYGNVITNPQSLEAPKGFPNAGPADGRIASANGGLGQIGDFVLDQAGADRWVKSEVNAGLNTFTWHFTAPHKTTKFHYYITKQGWNPNSPLKRSDLERIGEVYMGGKKSK</sequence>
<dbReference type="PANTHER" id="PTHR34823">
    <property type="entry name" value="GLCNAC-BINDING PROTEIN A"/>
    <property type="match status" value="1"/>
</dbReference>
<dbReference type="EMBL" id="AODF01000025">
    <property type="protein sequence ID" value="EUJ29711.1"/>
    <property type="molecule type" value="Genomic_DNA"/>
</dbReference>
<dbReference type="InterPro" id="IPR051024">
    <property type="entry name" value="GlcNAc_Chitin_IntDeg"/>
</dbReference>
<proteinExistence type="predicted"/>
<protein>
    <submittedName>
        <fullName evidence="3">Chitin binding protein</fullName>
    </submittedName>
</protein>
<keyword evidence="4" id="KW-1185">Reference proteome</keyword>
<evidence type="ECO:0000256" key="1">
    <source>
        <dbReference type="ARBA" id="ARBA00022729"/>
    </source>
</evidence>
<evidence type="ECO:0000313" key="4">
    <source>
        <dbReference type="Proteomes" id="UP000019249"/>
    </source>
</evidence>
<dbReference type="PANTHER" id="PTHR34823:SF1">
    <property type="entry name" value="CHITIN-BINDING TYPE-4 DOMAIN-CONTAINING PROTEIN"/>
    <property type="match status" value="1"/>
</dbReference>
<reference evidence="3 4" key="1">
    <citation type="journal article" date="2014" name="Int. J. Syst. Evol. Microbiol.">
        <title>Listeria floridensis sp. nov., Listeria aquatica sp. nov., Listeria cornellensis sp. nov., Listeria riparia sp. nov. and Listeria grandensis sp. nov., from agricultural and natural environments.</title>
        <authorList>
            <person name="den Bakker H.C."/>
            <person name="Warchocki S."/>
            <person name="Wright E.M."/>
            <person name="Allred A.F."/>
            <person name="Ahlstrom C."/>
            <person name="Manuel C.S."/>
            <person name="Stasiewicz M.J."/>
            <person name="Burrell A."/>
            <person name="Roof S."/>
            <person name="Strawn L."/>
            <person name="Fortes E.D."/>
            <person name="Nightingale K.K."/>
            <person name="Kephart D."/>
            <person name="Wiedmann M."/>
        </authorList>
    </citation>
    <scope>NUCLEOTIDE SEQUENCE [LARGE SCALE GENOMIC DNA]</scope>
    <source>
        <strain evidence="3 4">FSL S10-1187</strain>
    </source>
</reference>
<dbReference type="Pfam" id="PF03067">
    <property type="entry name" value="LPMO_10"/>
    <property type="match status" value="1"/>
</dbReference>
<comment type="caution">
    <text evidence="3">The sequence shown here is derived from an EMBL/GenBank/DDBJ whole genome shotgun (WGS) entry which is preliminary data.</text>
</comment>
<gene>
    <name evidence="3" type="ORF">MFLO_10970</name>
</gene>
<name>A0ABN0RDQ8_9LIST</name>
<dbReference type="SUPFAM" id="SSF81296">
    <property type="entry name" value="E set domains"/>
    <property type="match status" value="1"/>
</dbReference>
<dbReference type="CDD" id="cd21177">
    <property type="entry name" value="LPMO_AA10"/>
    <property type="match status" value="1"/>
</dbReference>
<feature type="domain" description="Chitin-binding type-4" evidence="2">
    <location>
        <begin position="29"/>
        <end position="157"/>
    </location>
</feature>
<keyword evidence="1" id="KW-0732">Signal</keyword>
<dbReference type="Proteomes" id="UP000019249">
    <property type="component" value="Unassembled WGS sequence"/>
</dbReference>
<dbReference type="Gene3D" id="2.70.50.50">
    <property type="entry name" value="chitin-binding protein cbp21"/>
    <property type="match status" value="1"/>
</dbReference>
<evidence type="ECO:0000259" key="2">
    <source>
        <dbReference type="Pfam" id="PF03067"/>
    </source>
</evidence>
<evidence type="ECO:0000313" key="3">
    <source>
        <dbReference type="EMBL" id="EUJ29711.1"/>
    </source>
</evidence>